<reference evidence="1" key="1">
    <citation type="submission" date="2014-11" db="EMBL/GenBank/DDBJ databases">
        <authorList>
            <person name="Amaro Gonzalez C."/>
        </authorList>
    </citation>
    <scope>NUCLEOTIDE SEQUENCE</scope>
</reference>
<dbReference type="EMBL" id="GBXM01098748">
    <property type="protein sequence ID" value="JAH09829.1"/>
    <property type="molecule type" value="Transcribed_RNA"/>
</dbReference>
<dbReference type="AlphaFoldDB" id="A0A0E9PZC5"/>
<reference evidence="1" key="2">
    <citation type="journal article" date="2015" name="Fish Shellfish Immunol.">
        <title>Early steps in the European eel (Anguilla anguilla)-Vibrio vulnificus interaction in the gills: Role of the RtxA13 toxin.</title>
        <authorList>
            <person name="Callol A."/>
            <person name="Pajuelo D."/>
            <person name="Ebbesson L."/>
            <person name="Teles M."/>
            <person name="MacKenzie S."/>
            <person name="Amaro C."/>
        </authorList>
    </citation>
    <scope>NUCLEOTIDE SEQUENCE</scope>
</reference>
<organism evidence="1">
    <name type="scientific">Anguilla anguilla</name>
    <name type="common">European freshwater eel</name>
    <name type="synonym">Muraena anguilla</name>
    <dbReference type="NCBI Taxonomy" id="7936"/>
    <lineage>
        <taxon>Eukaryota</taxon>
        <taxon>Metazoa</taxon>
        <taxon>Chordata</taxon>
        <taxon>Craniata</taxon>
        <taxon>Vertebrata</taxon>
        <taxon>Euteleostomi</taxon>
        <taxon>Actinopterygii</taxon>
        <taxon>Neopterygii</taxon>
        <taxon>Teleostei</taxon>
        <taxon>Anguilliformes</taxon>
        <taxon>Anguillidae</taxon>
        <taxon>Anguilla</taxon>
    </lineage>
</organism>
<proteinExistence type="predicted"/>
<evidence type="ECO:0000313" key="1">
    <source>
        <dbReference type="EMBL" id="JAH09829.1"/>
    </source>
</evidence>
<protein>
    <submittedName>
        <fullName evidence="1">Uncharacterized protein</fullName>
    </submittedName>
</protein>
<name>A0A0E9PZC5_ANGAN</name>
<sequence>MLLACDSANRQSRSISVTANMVICCYICHMDQIITII</sequence>
<accession>A0A0E9PZC5</accession>